<sequence>MEIKSIQTKSILIQSKLPDSDFVINPYIGCRYGCTYCYASFMGRFVEKKVKDWGNYIFIKENAPEILKKDLKKLKNKGKGKSILLSSVTDPYQGVEAKYKLTRKCIEILLDWGFEGTLGILTKSNLVLRDMDLLTLFKNAEVGLTVTSTDDDISKYFEKYAPPASQRLDTLKKLNAGRIKTYAFVGPLLPHFVAEKYKLDMLFKAIYETGTKDLYIEHINLSKYIIERLKRELPGLNKNIMEKFYISQDKNYRDKLDKIVVNLAKKYEFKIRLENAIYHKNENNR</sequence>
<dbReference type="PANTHER" id="PTHR43432:SF6">
    <property type="entry name" value="RADICAL SAM CORE DOMAIN-CONTAINING PROTEIN"/>
    <property type="match status" value="1"/>
</dbReference>
<keyword evidence="1" id="KW-0479">Metal-binding</keyword>
<reference evidence="5 6" key="1">
    <citation type="journal article" date="2016" name="Nat. Commun.">
        <title>Thousands of microbial genomes shed light on interconnected biogeochemical processes in an aquifer system.</title>
        <authorList>
            <person name="Anantharaman K."/>
            <person name="Brown C.T."/>
            <person name="Hug L.A."/>
            <person name="Sharon I."/>
            <person name="Castelle C.J."/>
            <person name="Probst A.J."/>
            <person name="Thomas B.C."/>
            <person name="Singh A."/>
            <person name="Wilkins M.J."/>
            <person name="Karaoz U."/>
            <person name="Brodie E.L."/>
            <person name="Williams K.H."/>
            <person name="Hubbard S.S."/>
            <person name="Banfield J.F."/>
        </authorList>
    </citation>
    <scope>NUCLEOTIDE SEQUENCE [LARGE SCALE GENOMIC DNA]</scope>
</reference>
<dbReference type="Gene3D" id="3.80.30.30">
    <property type="match status" value="1"/>
</dbReference>
<dbReference type="AlphaFoldDB" id="A0A1F4V7X4"/>
<evidence type="ECO:0000256" key="3">
    <source>
        <dbReference type="ARBA" id="ARBA00023014"/>
    </source>
</evidence>
<dbReference type="SFLD" id="SFLDS00029">
    <property type="entry name" value="Radical_SAM"/>
    <property type="match status" value="1"/>
</dbReference>
<dbReference type="GO" id="GO:0003824">
    <property type="term" value="F:catalytic activity"/>
    <property type="evidence" value="ECO:0007669"/>
    <property type="project" value="InterPro"/>
</dbReference>
<feature type="domain" description="Elp3/MiaA/NifB-like radical SAM core" evidence="4">
    <location>
        <begin position="20"/>
        <end position="247"/>
    </location>
</feature>
<comment type="caution">
    <text evidence="5">The sequence shown here is derived from an EMBL/GenBank/DDBJ whole genome shotgun (WGS) entry which is preliminary data.</text>
</comment>
<dbReference type="SMART" id="SM00729">
    <property type="entry name" value="Elp3"/>
    <property type="match status" value="1"/>
</dbReference>
<evidence type="ECO:0000256" key="1">
    <source>
        <dbReference type="ARBA" id="ARBA00022723"/>
    </source>
</evidence>
<dbReference type="SUPFAM" id="SSF102114">
    <property type="entry name" value="Radical SAM enzymes"/>
    <property type="match status" value="1"/>
</dbReference>
<accession>A0A1F4V7X4</accession>
<evidence type="ECO:0000313" key="5">
    <source>
        <dbReference type="EMBL" id="OGC53288.1"/>
    </source>
</evidence>
<dbReference type="SFLD" id="SFLDG01084">
    <property type="entry name" value="Uncharacterised_Radical_SAM_Su"/>
    <property type="match status" value="1"/>
</dbReference>
<dbReference type="Pfam" id="PF04055">
    <property type="entry name" value="Radical_SAM"/>
    <property type="match status" value="1"/>
</dbReference>
<keyword evidence="3" id="KW-0411">Iron-sulfur</keyword>
<gene>
    <name evidence="5" type="ORF">A3D91_02650</name>
</gene>
<evidence type="ECO:0000256" key="2">
    <source>
        <dbReference type="ARBA" id="ARBA00023004"/>
    </source>
</evidence>
<organism evidence="5 6">
    <name type="scientific">candidate division WWE3 bacterium RIFCSPHIGHO2_02_FULL_38_14</name>
    <dbReference type="NCBI Taxonomy" id="1802620"/>
    <lineage>
        <taxon>Bacteria</taxon>
        <taxon>Katanobacteria</taxon>
    </lineage>
</organism>
<evidence type="ECO:0000259" key="4">
    <source>
        <dbReference type="SMART" id="SM00729"/>
    </source>
</evidence>
<dbReference type="InterPro" id="IPR006638">
    <property type="entry name" value="Elp3/MiaA/NifB-like_rSAM"/>
</dbReference>
<dbReference type="InterPro" id="IPR058240">
    <property type="entry name" value="rSAM_sf"/>
</dbReference>
<proteinExistence type="predicted"/>
<dbReference type="GO" id="GO:0046872">
    <property type="term" value="F:metal ion binding"/>
    <property type="evidence" value="ECO:0007669"/>
    <property type="project" value="UniProtKB-KW"/>
</dbReference>
<protein>
    <recommendedName>
        <fullName evidence="4">Elp3/MiaA/NifB-like radical SAM core domain-containing protein</fullName>
    </recommendedName>
</protein>
<dbReference type="Proteomes" id="UP000178127">
    <property type="component" value="Unassembled WGS sequence"/>
</dbReference>
<keyword evidence="2" id="KW-0408">Iron</keyword>
<dbReference type="InterPro" id="IPR007197">
    <property type="entry name" value="rSAM"/>
</dbReference>
<name>A0A1F4V7X4_UNCKA</name>
<evidence type="ECO:0000313" key="6">
    <source>
        <dbReference type="Proteomes" id="UP000178127"/>
    </source>
</evidence>
<dbReference type="EMBL" id="MEVD01000015">
    <property type="protein sequence ID" value="OGC53288.1"/>
    <property type="molecule type" value="Genomic_DNA"/>
</dbReference>
<dbReference type="GO" id="GO:0051536">
    <property type="term" value="F:iron-sulfur cluster binding"/>
    <property type="evidence" value="ECO:0007669"/>
    <property type="project" value="UniProtKB-KW"/>
</dbReference>
<dbReference type="PANTHER" id="PTHR43432">
    <property type="entry name" value="SLR0285 PROTEIN"/>
    <property type="match status" value="1"/>
</dbReference>
<dbReference type="InterPro" id="IPR040086">
    <property type="entry name" value="MJ0683-like"/>
</dbReference>